<feature type="domain" description="SPK" evidence="2">
    <location>
        <begin position="267"/>
        <end position="367"/>
    </location>
</feature>
<evidence type="ECO:0000259" key="2">
    <source>
        <dbReference type="Pfam" id="PF04435"/>
    </source>
</evidence>
<dbReference type="AlphaFoldDB" id="G0MU61"/>
<dbReference type="HOGENOM" id="CLU_357964_0_0_1"/>
<sequence>MDDMKHQIIAFLEQTCNDFRLSPMSDKELAERYNLLNHTRYDVDLLATQFQNTRKLILKNQSTSIFFKIGLLFVSQEVVSTAFEQSLSLQNICTYKLDMERKLISFYPKRSTSGRGFEREGNGYSHRNFTCPINRLPWNIYETTKLFNFIQSRARGTPFHVKLEDLMKTFKEKEASRRTVEQLVAKATQYLTRDIDTVKWMTLGVKAQIIYTLQIPLSPVFLNDLYRNARFQVKDGKLSYFRMGNLTVGRENDELITRVPKKLFHVFLEHMAKQPGLMRVDDLAEEFVREFEHYATKDMAVGTILKMLDTRFSKLTLDPITRICIFFKTQIHMPLDFDNYLKKCALGELEVDEGNKIKSFVSNDGTINLNIENEVPLENNCGRKRTLAAALGEGSADTPASKRRATHSPMSNDSADDVLEDDYDEEVDPSAADFPGTSFEISSQCQNLLQRIETQIQSNQNEFFLVEPKEENNVNAYQDSSNVPGTSASLSSTCQNLLEQINASIEDQVQVTGADVPDYTFIMPKQENIGLSSDRNLSNYNKTISMPVRNVPSRAPPTSNFVNNEPEYDEADLVPLIDVKQEEDDESDDEIPTYDLNPAAAQNGNHPPPQKVRPVMPQTRVSQVMPSRPLIPAANRRPMYHPSQSQAASYKEILQWLQTSLKTLSADDFNDLLWNIEVEINNKKKSYKTVPIKDLSRFFRDAYSYITVCLDTDSQADNMIPVSEVFTLFRYEFNVLGFEELNDITKDIMSFMKTPSRYNSMISVNELRSIMGSLFNKLEGTTN</sequence>
<proteinExistence type="predicted"/>
<dbReference type="InParanoid" id="G0MU61"/>
<feature type="region of interest" description="Disordered" evidence="1">
    <location>
        <begin position="391"/>
        <end position="417"/>
    </location>
</feature>
<feature type="domain" description="SPK" evidence="2">
    <location>
        <begin position="9"/>
        <end position="107"/>
    </location>
</feature>
<gene>
    <name evidence="3" type="ORF">CAEBREN_05669</name>
</gene>
<feature type="compositionally biased region" description="Acidic residues" evidence="1">
    <location>
        <begin position="582"/>
        <end position="592"/>
    </location>
</feature>
<evidence type="ECO:0000313" key="4">
    <source>
        <dbReference type="Proteomes" id="UP000008068"/>
    </source>
</evidence>
<dbReference type="InterPro" id="IPR006570">
    <property type="entry name" value="SPK_dom"/>
</dbReference>
<dbReference type="Proteomes" id="UP000008068">
    <property type="component" value="Unassembled WGS sequence"/>
</dbReference>
<accession>G0MU61</accession>
<evidence type="ECO:0000256" key="1">
    <source>
        <dbReference type="SAM" id="MobiDB-lite"/>
    </source>
</evidence>
<keyword evidence="4" id="KW-1185">Reference proteome</keyword>
<name>G0MU61_CAEBE</name>
<dbReference type="Pfam" id="PF04435">
    <property type="entry name" value="SPK"/>
    <property type="match status" value="3"/>
</dbReference>
<organism evidence="4">
    <name type="scientific">Caenorhabditis brenneri</name>
    <name type="common">Nematode worm</name>
    <dbReference type="NCBI Taxonomy" id="135651"/>
    <lineage>
        <taxon>Eukaryota</taxon>
        <taxon>Metazoa</taxon>
        <taxon>Ecdysozoa</taxon>
        <taxon>Nematoda</taxon>
        <taxon>Chromadorea</taxon>
        <taxon>Rhabditida</taxon>
        <taxon>Rhabditina</taxon>
        <taxon>Rhabditomorpha</taxon>
        <taxon>Rhabditoidea</taxon>
        <taxon>Rhabditidae</taxon>
        <taxon>Peloderinae</taxon>
        <taxon>Caenorhabditis</taxon>
    </lineage>
</organism>
<dbReference type="EMBL" id="GL379812">
    <property type="protein sequence ID" value="EGT44174.1"/>
    <property type="molecule type" value="Genomic_DNA"/>
</dbReference>
<feature type="region of interest" description="Disordered" evidence="1">
    <location>
        <begin position="582"/>
        <end position="614"/>
    </location>
</feature>
<protein>
    <recommendedName>
        <fullName evidence="2">SPK domain-containing protein</fullName>
    </recommendedName>
</protein>
<feature type="domain" description="SPK" evidence="2">
    <location>
        <begin position="147"/>
        <end position="235"/>
    </location>
</feature>
<reference evidence="4" key="1">
    <citation type="submission" date="2011-07" db="EMBL/GenBank/DDBJ databases">
        <authorList>
            <consortium name="Caenorhabditis brenneri Sequencing and Analysis Consortium"/>
            <person name="Wilson R.K."/>
        </authorList>
    </citation>
    <scope>NUCLEOTIDE SEQUENCE [LARGE SCALE GENOMIC DNA]</scope>
    <source>
        <strain evidence="4">PB2801</strain>
    </source>
</reference>
<evidence type="ECO:0000313" key="3">
    <source>
        <dbReference type="EMBL" id="EGT44174.1"/>
    </source>
</evidence>